<proteinExistence type="predicted"/>
<organism evidence="2 3">
    <name type="scientific">Rhizobium sullae</name>
    <name type="common">Rhizobium hedysari</name>
    <dbReference type="NCBI Taxonomy" id="50338"/>
    <lineage>
        <taxon>Bacteria</taxon>
        <taxon>Pseudomonadati</taxon>
        <taxon>Pseudomonadota</taxon>
        <taxon>Alphaproteobacteria</taxon>
        <taxon>Hyphomicrobiales</taxon>
        <taxon>Rhizobiaceae</taxon>
        <taxon>Rhizobium/Agrobacterium group</taxon>
        <taxon>Rhizobium</taxon>
    </lineage>
</organism>
<evidence type="ECO:0000313" key="3">
    <source>
        <dbReference type="Proteomes" id="UP000294576"/>
    </source>
</evidence>
<feature type="domain" description="Transposase putative helix-turn-helix" evidence="1">
    <location>
        <begin position="4"/>
        <end position="30"/>
    </location>
</feature>
<dbReference type="Pfam" id="PF12323">
    <property type="entry name" value="HTH_OrfB_IS605"/>
    <property type="match status" value="1"/>
</dbReference>
<gene>
    <name evidence="2" type="ORF">EV132_12193</name>
</gene>
<dbReference type="AlphaFoldDB" id="A0A4R3PV60"/>
<accession>A0A4R3PV60</accession>
<dbReference type="EMBL" id="SMBH01000021">
    <property type="protein sequence ID" value="TCU10495.1"/>
    <property type="molecule type" value="Genomic_DNA"/>
</dbReference>
<evidence type="ECO:0000313" key="2">
    <source>
        <dbReference type="EMBL" id="TCU10495.1"/>
    </source>
</evidence>
<name>A0A4R3PV60_RHISU</name>
<protein>
    <submittedName>
        <fullName evidence="2">Helix-turn-helix protein</fullName>
    </submittedName>
</protein>
<dbReference type="InterPro" id="IPR021027">
    <property type="entry name" value="Transposase_put_HTH"/>
</dbReference>
<dbReference type="RefSeq" id="WP_425376436.1">
    <property type="nucleotide sequence ID" value="NZ_SMBH01000021.1"/>
</dbReference>
<sequence length="30" mass="3720">MKERLGYRYRIYPDARQARLFRQTVGCCRL</sequence>
<dbReference type="Proteomes" id="UP000294576">
    <property type="component" value="Unassembled WGS sequence"/>
</dbReference>
<evidence type="ECO:0000259" key="1">
    <source>
        <dbReference type="Pfam" id="PF12323"/>
    </source>
</evidence>
<reference evidence="2 3" key="1">
    <citation type="submission" date="2019-03" db="EMBL/GenBank/DDBJ databases">
        <title>Genomic Encyclopedia of Type Strains, Phase IV (KMG-V): Genome sequencing to study the core and pangenomes of soil and plant-associated prokaryotes.</title>
        <authorList>
            <person name="Whitman W."/>
        </authorList>
    </citation>
    <scope>NUCLEOTIDE SEQUENCE [LARGE SCALE GENOMIC DNA]</scope>
    <source>
        <strain evidence="2 3">Hc14</strain>
    </source>
</reference>
<comment type="caution">
    <text evidence="2">The sequence shown here is derived from an EMBL/GenBank/DDBJ whole genome shotgun (WGS) entry which is preliminary data.</text>
</comment>
<feature type="non-terminal residue" evidence="2">
    <location>
        <position position="30"/>
    </location>
</feature>